<dbReference type="InterPro" id="IPR025736">
    <property type="entry name" value="PucR_C-HTH_dom"/>
</dbReference>
<dbReference type="EMBL" id="WNME01000002">
    <property type="protein sequence ID" value="MUB62248.1"/>
    <property type="molecule type" value="Genomic_DNA"/>
</dbReference>
<reference evidence="2 3" key="1">
    <citation type="submission" date="2019-09" db="EMBL/GenBank/DDBJ databases">
        <title>Draft genome sequencing of Hungatella hathewayi 123Y-2.</title>
        <authorList>
            <person name="Lv Q."/>
            <person name="Li S."/>
        </authorList>
    </citation>
    <scope>NUCLEOTIDE SEQUENCE [LARGE SCALE GENOMIC DNA]</scope>
    <source>
        <strain evidence="2 3">123Y-2</strain>
    </source>
</reference>
<dbReference type="RefSeq" id="WP_055649117.1">
    <property type="nucleotide sequence ID" value="NZ_CZAZ01000002.1"/>
</dbReference>
<dbReference type="InterPro" id="IPR042070">
    <property type="entry name" value="PucR_C-HTH_sf"/>
</dbReference>
<protein>
    <recommendedName>
        <fullName evidence="1">PucR C-terminal helix-turn-helix domain-containing protein</fullName>
    </recommendedName>
</protein>
<accession>A0AAW9WBL0</accession>
<proteinExistence type="predicted"/>
<comment type="caution">
    <text evidence="2">The sequence shown here is derived from an EMBL/GenBank/DDBJ whole genome shotgun (WGS) entry which is preliminary data.</text>
</comment>
<name>A0AAW9WBL0_9FIRM</name>
<gene>
    <name evidence="2" type="ORF">GNE07_04075</name>
</gene>
<dbReference type="PANTHER" id="PTHR33744">
    <property type="entry name" value="CARBOHYDRATE DIACID REGULATOR"/>
    <property type="match status" value="1"/>
</dbReference>
<feature type="domain" description="PucR C-terminal helix-turn-helix" evidence="1">
    <location>
        <begin position="344"/>
        <end position="393"/>
    </location>
</feature>
<sequence length="412" mass="48373">MEQQKKRLGEIKEELFQALLHNQGLQELIDISYQYVENVIAVVDAGFTVIASHGVESDSMIGRQDGSSFVCLSGLQHMNEEKLMEQLYQKSHAFFFQSKFLEEKMIFAPVFINEIYVGYIAVLEINRTLSSDDLQIIDVLSDMISLEMQKSHFFSFSKKQRYEFLITGLLGGRVSDTQFFEEKLETLGKRLKENLWLVVIPFLRKNISVNQIEFSFQHLHNLFPEDLITTYNDTLVLIISKETRTPFKQYEKRRLSEFLRQHGIHAIISLRCSSILEVPVRYEQMMNLIKQLDIEKIPSVLYNYEDYMVESIFSLCEESHRLKSYIHPDLLELLEYDHKNNSKLFETLRAYLEYNRSAVRASEACKIHKSTFFYRMNKISEITGLEMQDCKKLQLYEISIKIIDYLNIVGCD</sequence>
<evidence type="ECO:0000259" key="1">
    <source>
        <dbReference type="Pfam" id="PF13556"/>
    </source>
</evidence>
<dbReference type="Pfam" id="PF13556">
    <property type="entry name" value="HTH_30"/>
    <property type="match status" value="1"/>
</dbReference>
<organism evidence="2 3">
    <name type="scientific">Hungatella hathewayi</name>
    <dbReference type="NCBI Taxonomy" id="154046"/>
    <lineage>
        <taxon>Bacteria</taxon>
        <taxon>Bacillati</taxon>
        <taxon>Bacillota</taxon>
        <taxon>Clostridia</taxon>
        <taxon>Lachnospirales</taxon>
        <taxon>Lachnospiraceae</taxon>
        <taxon>Hungatella</taxon>
    </lineage>
</organism>
<evidence type="ECO:0000313" key="2">
    <source>
        <dbReference type="EMBL" id="MUB62248.1"/>
    </source>
</evidence>
<dbReference type="Proteomes" id="UP000434223">
    <property type="component" value="Unassembled WGS sequence"/>
</dbReference>
<dbReference type="AlphaFoldDB" id="A0AAW9WBL0"/>
<evidence type="ECO:0000313" key="3">
    <source>
        <dbReference type="Proteomes" id="UP000434223"/>
    </source>
</evidence>
<dbReference type="Gene3D" id="1.10.10.2840">
    <property type="entry name" value="PucR C-terminal helix-turn-helix domain"/>
    <property type="match status" value="1"/>
</dbReference>
<dbReference type="InterPro" id="IPR051448">
    <property type="entry name" value="CdaR-like_regulators"/>
</dbReference>